<evidence type="ECO:0000313" key="2">
    <source>
        <dbReference type="EnsemblPlants" id="Ma01_p08180.1"/>
    </source>
</evidence>
<dbReference type="AlphaFoldDB" id="A0A804HRM4"/>
<name>A0A804HRM4_MUSAM</name>
<keyword evidence="3" id="KW-1185">Reference proteome</keyword>
<dbReference type="InParanoid" id="A0A804HRM4"/>
<proteinExistence type="predicted"/>
<accession>A0A804HRM4</accession>
<dbReference type="Proteomes" id="UP000012960">
    <property type="component" value="Unplaced"/>
</dbReference>
<organism evidence="2 3">
    <name type="scientific">Musa acuminata subsp. malaccensis</name>
    <name type="common">Wild banana</name>
    <name type="synonym">Musa malaccensis</name>
    <dbReference type="NCBI Taxonomy" id="214687"/>
    <lineage>
        <taxon>Eukaryota</taxon>
        <taxon>Viridiplantae</taxon>
        <taxon>Streptophyta</taxon>
        <taxon>Embryophyta</taxon>
        <taxon>Tracheophyta</taxon>
        <taxon>Spermatophyta</taxon>
        <taxon>Magnoliopsida</taxon>
        <taxon>Liliopsida</taxon>
        <taxon>Zingiberales</taxon>
        <taxon>Musaceae</taxon>
        <taxon>Musa</taxon>
    </lineage>
</organism>
<evidence type="ECO:0000313" key="3">
    <source>
        <dbReference type="Proteomes" id="UP000012960"/>
    </source>
</evidence>
<dbReference type="EMBL" id="HG996466">
    <property type="protein sequence ID" value="CAG1858903.1"/>
    <property type="molecule type" value="Genomic_DNA"/>
</dbReference>
<evidence type="ECO:0000313" key="1">
    <source>
        <dbReference type="EMBL" id="CAG1858903.1"/>
    </source>
</evidence>
<reference evidence="2" key="2">
    <citation type="submission" date="2021-05" db="UniProtKB">
        <authorList>
            <consortium name="EnsemblPlants"/>
        </authorList>
    </citation>
    <scope>IDENTIFICATION</scope>
    <source>
        <strain evidence="2">subsp. malaccensis</strain>
    </source>
</reference>
<protein>
    <submittedName>
        <fullName evidence="1">(wild Malaysian banana) hypothetical protein</fullName>
    </submittedName>
</protein>
<reference evidence="1" key="1">
    <citation type="submission" date="2021-03" db="EMBL/GenBank/DDBJ databases">
        <authorList>
            <consortium name="Genoscope - CEA"/>
            <person name="William W."/>
        </authorList>
    </citation>
    <scope>NUCLEOTIDE SEQUENCE</scope>
    <source>
        <strain evidence="1">Doubled-haploid Pahang</strain>
    </source>
</reference>
<dbReference type="Gramene" id="Ma01_t08180.1">
    <property type="protein sequence ID" value="Ma01_p08180.1"/>
    <property type="gene ID" value="Ma01_g08180"/>
</dbReference>
<sequence length="91" mass="9978">MFTSSTGVFKSNGRCLRKTLAKVTGTDDIDPPRTSCPSIDRRGTFSLKLFFGTNSMPATLSLLPSIALVGEERESCIMLFISVKLSVTYHE</sequence>
<gene>
    <name evidence="1" type="ORF">GSMUA_291980.1</name>
</gene>
<dbReference type="EnsemblPlants" id="Ma01_t08180.1">
    <property type="protein sequence ID" value="Ma01_p08180.1"/>
    <property type="gene ID" value="Ma01_g08180"/>
</dbReference>